<feature type="domain" description="PepSY" evidence="3">
    <location>
        <begin position="145"/>
        <end position="202"/>
    </location>
</feature>
<feature type="signal peptide" evidence="2">
    <location>
        <begin position="1"/>
        <end position="23"/>
    </location>
</feature>
<feature type="domain" description="PepSY" evidence="3">
    <location>
        <begin position="65"/>
        <end position="115"/>
    </location>
</feature>
<dbReference type="InterPro" id="IPR025711">
    <property type="entry name" value="PepSY"/>
</dbReference>
<organism evidence="4 5">
    <name type="scientific">Enterococcus aquimarinus</name>
    <dbReference type="NCBI Taxonomy" id="328396"/>
    <lineage>
        <taxon>Bacteria</taxon>
        <taxon>Bacillati</taxon>
        <taxon>Bacillota</taxon>
        <taxon>Bacilli</taxon>
        <taxon>Lactobacillales</taxon>
        <taxon>Enterococcaceae</taxon>
        <taxon>Enterococcus</taxon>
    </lineage>
</organism>
<keyword evidence="2" id="KW-0732">Signal</keyword>
<accession>A0A1L8QXI0</accession>
<sequence length="206" mass="22881">MKIMKKKTWITLGLMSLSAAVLVGCTTTTDNTTNQSSTTITSTTTSEGNTSLDSTENAMTTMSWQDAVAVFQEKFPETSITSISFDTSFGKWYYDIEGINDTTEFELRIDPATGETSREEQQTLDKDEQNAAYRESEALDLEGVISIEEASQIALDAVGSGEVTDLDLERELSVTYWKVTIEDGRKEFEVSIDARTKEVLTTERDD</sequence>
<dbReference type="PROSITE" id="PS51257">
    <property type="entry name" value="PROKAR_LIPOPROTEIN"/>
    <property type="match status" value="1"/>
</dbReference>
<evidence type="ECO:0000313" key="4">
    <source>
        <dbReference type="EMBL" id="OJG12195.1"/>
    </source>
</evidence>
<dbReference type="AlphaFoldDB" id="A0A1L8QXI0"/>
<proteinExistence type="predicted"/>
<dbReference type="Pfam" id="PF03413">
    <property type="entry name" value="PepSY"/>
    <property type="match status" value="2"/>
</dbReference>
<evidence type="ECO:0000256" key="2">
    <source>
        <dbReference type="SAM" id="SignalP"/>
    </source>
</evidence>
<keyword evidence="5" id="KW-1185">Reference proteome</keyword>
<evidence type="ECO:0000256" key="1">
    <source>
        <dbReference type="SAM" id="MobiDB-lite"/>
    </source>
</evidence>
<evidence type="ECO:0000313" key="5">
    <source>
        <dbReference type="Proteomes" id="UP000182149"/>
    </source>
</evidence>
<name>A0A1L8QXI0_9ENTE</name>
<dbReference type="Proteomes" id="UP000182149">
    <property type="component" value="Unassembled WGS sequence"/>
</dbReference>
<feature type="compositionally biased region" description="Low complexity" evidence="1">
    <location>
        <begin position="31"/>
        <end position="51"/>
    </location>
</feature>
<gene>
    <name evidence="4" type="ORF">RU93_GL000125</name>
</gene>
<protein>
    <recommendedName>
        <fullName evidence="3">PepSY domain-containing protein</fullName>
    </recommendedName>
</protein>
<dbReference type="STRING" id="328396.RU93_GL000125"/>
<evidence type="ECO:0000259" key="3">
    <source>
        <dbReference type="Pfam" id="PF03413"/>
    </source>
</evidence>
<feature type="chain" id="PRO_5038987929" description="PepSY domain-containing protein" evidence="2">
    <location>
        <begin position="24"/>
        <end position="206"/>
    </location>
</feature>
<comment type="caution">
    <text evidence="4">The sequence shown here is derived from an EMBL/GenBank/DDBJ whole genome shotgun (WGS) entry which is preliminary data.</text>
</comment>
<dbReference type="EMBL" id="JXKD01000001">
    <property type="protein sequence ID" value="OJG12195.1"/>
    <property type="molecule type" value="Genomic_DNA"/>
</dbReference>
<reference evidence="4 5" key="1">
    <citation type="submission" date="2014-12" db="EMBL/GenBank/DDBJ databases">
        <title>Draft genome sequences of 29 type strains of Enterococci.</title>
        <authorList>
            <person name="Zhong Z."/>
            <person name="Sun Z."/>
            <person name="Liu W."/>
            <person name="Zhang W."/>
            <person name="Zhang H."/>
        </authorList>
    </citation>
    <scope>NUCLEOTIDE SEQUENCE [LARGE SCALE GENOMIC DNA]</scope>
    <source>
        <strain evidence="4 5">DSM 17690</strain>
    </source>
</reference>
<feature type="region of interest" description="Disordered" evidence="1">
    <location>
        <begin position="31"/>
        <end position="52"/>
    </location>
</feature>
<dbReference type="Gene3D" id="3.10.450.40">
    <property type="match status" value="2"/>
</dbReference>